<dbReference type="PANTHER" id="PTHR17630">
    <property type="entry name" value="DIENELACTONE HYDROLASE"/>
    <property type="match status" value="1"/>
</dbReference>
<keyword evidence="2" id="KW-0378">Hydrolase</keyword>
<evidence type="ECO:0000259" key="1">
    <source>
        <dbReference type="Pfam" id="PF01738"/>
    </source>
</evidence>
<dbReference type="GeneID" id="70295056"/>
<dbReference type="Proteomes" id="UP000887229">
    <property type="component" value="Unassembled WGS sequence"/>
</dbReference>
<dbReference type="AlphaFoldDB" id="A0A9P8CKW1"/>
<dbReference type="EMBL" id="MU251274">
    <property type="protein sequence ID" value="KAG9250768.1"/>
    <property type="molecule type" value="Genomic_DNA"/>
</dbReference>
<sequence>MAEISDPVLAKPADLCCLKGDFHKGEPTGTTIQIKGVDTYVATPDPKIANGRVILYFPDAFGLHINAMLMMDAYAACGYLTLGVDYFLGDAVTKYSATPLSDPNFDLGAWSAKHLTASEDVAKKWVQNVKAKYGSSDNVKFACVGYCWGARFVCEQLSEDGICSVGAIAHPSFVKESHVYKSKAPIAWAVPSTDNLFSPESRSRVIEICTEKAQRFNMQVFSDVGHGFASRARLTDPYEKWAKEQHFRNFMEWIDFWISQ</sequence>
<name>A0A9P8CKW1_9HYPO</name>
<proteinExistence type="predicted"/>
<comment type="caution">
    <text evidence="2">The sequence shown here is derived from an EMBL/GenBank/DDBJ whole genome shotgun (WGS) entry which is preliminary data.</text>
</comment>
<feature type="domain" description="Dienelactone hydrolase" evidence="1">
    <location>
        <begin position="37"/>
        <end position="254"/>
    </location>
</feature>
<keyword evidence="3" id="KW-1185">Reference proteome</keyword>
<dbReference type="SUPFAM" id="SSF53474">
    <property type="entry name" value="alpha/beta-Hydrolases"/>
    <property type="match status" value="1"/>
</dbReference>
<protein>
    <submittedName>
        <fullName evidence="2">Dienelactone hydrolase</fullName>
    </submittedName>
</protein>
<evidence type="ECO:0000313" key="2">
    <source>
        <dbReference type="EMBL" id="KAG9250768.1"/>
    </source>
</evidence>
<dbReference type="OrthoDB" id="1393670at2759"/>
<dbReference type="RefSeq" id="XP_046114692.1">
    <property type="nucleotide sequence ID" value="XM_046264153.1"/>
</dbReference>
<accession>A0A9P8CKW1</accession>
<dbReference type="InterPro" id="IPR002925">
    <property type="entry name" value="Dienelactn_hydro"/>
</dbReference>
<gene>
    <name evidence="2" type="ORF">F5Z01DRAFT_665267</name>
</gene>
<dbReference type="InterPro" id="IPR029058">
    <property type="entry name" value="AB_hydrolase_fold"/>
</dbReference>
<organism evidence="2 3">
    <name type="scientific">Emericellopsis atlantica</name>
    <dbReference type="NCBI Taxonomy" id="2614577"/>
    <lineage>
        <taxon>Eukaryota</taxon>
        <taxon>Fungi</taxon>
        <taxon>Dikarya</taxon>
        <taxon>Ascomycota</taxon>
        <taxon>Pezizomycotina</taxon>
        <taxon>Sordariomycetes</taxon>
        <taxon>Hypocreomycetidae</taxon>
        <taxon>Hypocreales</taxon>
        <taxon>Bionectriaceae</taxon>
        <taxon>Emericellopsis</taxon>
    </lineage>
</organism>
<dbReference type="Pfam" id="PF01738">
    <property type="entry name" value="DLH"/>
    <property type="match status" value="1"/>
</dbReference>
<evidence type="ECO:0000313" key="3">
    <source>
        <dbReference type="Proteomes" id="UP000887229"/>
    </source>
</evidence>
<dbReference type="PANTHER" id="PTHR17630:SF44">
    <property type="entry name" value="PROTEIN AIM2"/>
    <property type="match status" value="1"/>
</dbReference>
<dbReference type="GO" id="GO:0016787">
    <property type="term" value="F:hydrolase activity"/>
    <property type="evidence" value="ECO:0007669"/>
    <property type="project" value="UniProtKB-KW"/>
</dbReference>
<dbReference type="Gene3D" id="3.40.50.1820">
    <property type="entry name" value="alpha/beta hydrolase"/>
    <property type="match status" value="1"/>
</dbReference>
<reference evidence="2" key="1">
    <citation type="journal article" date="2021" name="IMA Fungus">
        <title>Genomic characterization of three marine fungi, including Emericellopsis atlantica sp. nov. with signatures of a generalist lifestyle and marine biomass degradation.</title>
        <authorList>
            <person name="Hagestad O.C."/>
            <person name="Hou L."/>
            <person name="Andersen J.H."/>
            <person name="Hansen E.H."/>
            <person name="Altermark B."/>
            <person name="Li C."/>
            <person name="Kuhnert E."/>
            <person name="Cox R.J."/>
            <person name="Crous P.W."/>
            <person name="Spatafora J.W."/>
            <person name="Lail K."/>
            <person name="Amirebrahimi M."/>
            <person name="Lipzen A."/>
            <person name="Pangilinan J."/>
            <person name="Andreopoulos W."/>
            <person name="Hayes R.D."/>
            <person name="Ng V."/>
            <person name="Grigoriev I.V."/>
            <person name="Jackson S.A."/>
            <person name="Sutton T.D.S."/>
            <person name="Dobson A.D.W."/>
            <person name="Rama T."/>
        </authorList>
    </citation>
    <scope>NUCLEOTIDE SEQUENCE</scope>
    <source>
        <strain evidence="2">TS7</strain>
    </source>
</reference>